<comment type="similarity">
    <text evidence="2">Belongs to the metallo-dependent hydrolases superfamily. Adenosine and AMP deaminases family.</text>
</comment>
<dbReference type="InterPro" id="IPR006330">
    <property type="entry name" value="Ado/ade_deaminase"/>
</dbReference>
<dbReference type="PANTHER" id="PTHR43114">
    <property type="entry name" value="ADENINE DEAMINASE"/>
    <property type="match status" value="1"/>
</dbReference>
<reference evidence="7 8" key="1">
    <citation type="submission" date="2022-12" db="EMBL/GenBank/DDBJ databases">
        <title>Metagenome assembled genome from gulf of manar.</title>
        <authorList>
            <person name="Kohli P."/>
            <person name="Pk S."/>
            <person name="Venkata Ramana C."/>
            <person name="Sasikala C."/>
        </authorList>
    </citation>
    <scope>NUCLEOTIDE SEQUENCE [LARGE SCALE GENOMIC DNA]</scope>
    <source>
        <strain evidence="7">JB008</strain>
    </source>
</reference>
<dbReference type="Proteomes" id="UP001221217">
    <property type="component" value="Unassembled WGS sequence"/>
</dbReference>
<gene>
    <name evidence="7" type="ORF">PQJ61_15265</name>
</gene>
<protein>
    <recommendedName>
        <fullName evidence="6">Adenosine deaminase domain-containing protein</fullName>
    </recommendedName>
</protein>
<dbReference type="GO" id="GO:0000034">
    <property type="term" value="F:adenine deaminase activity"/>
    <property type="evidence" value="ECO:0007669"/>
    <property type="project" value="TreeGrafter"/>
</dbReference>
<sequence length="323" mass="36787">MMTEDSRNFIRALETGNHELLQKVPRADVHNHAGLGGDFKSWTAKQGLDIEDCSHHFPDFTDFQAFVDKIYTYPWDRPTPQQNIDRIQSLYDATYELAVSDGVTYIEPGIDALVLDFFEGDIEKMTAALQKQKDRFAHQLEIRPDVGMIRVFPMEDIERRIYPCIDSGFFDALDIFADERHGPPEEFKQIYRYAKRAGMKLKAHAGELLDADFVRRSVEVLELDEVQHGIAAATSPEVMRFLSDNTIRLNICPSSNIQLCQVGSFKTHPLRILMDNGVKCCINTDDAIVFGQKSSDEFFNIYGTGLYTTEELDQLRLNGFPAS</sequence>
<proteinExistence type="inferred from homology"/>
<dbReference type="Gene3D" id="3.20.20.140">
    <property type="entry name" value="Metal-dependent hydrolases"/>
    <property type="match status" value="1"/>
</dbReference>
<dbReference type="GO" id="GO:0006146">
    <property type="term" value="P:adenine catabolic process"/>
    <property type="evidence" value="ECO:0007669"/>
    <property type="project" value="TreeGrafter"/>
</dbReference>
<accession>A0AAJ1MKS1</accession>
<comment type="caution">
    <text evidence="7">The sequence shown here is derived from an EMBL/GenBank/DDBJ whole genome shotgun (WGS) entry which is preliminary data.</text>
</comment>
<evidence type="ECO:0000256" key="5">
    <source>
        <dbReference type="ARBA" id="ARBA00022833"/>
    </source>
</evidence>
<keyword evidence="3" id="KW-0479">Metal-binding</keyword>
<dbReference type="GO" id="GO:0005829">
    <property type="term" value="C:cytosol"/>
    <property type="evidence" value="ECO:0007669"/>
    <property type="project" value="TreeGrafter"/>
</dbReference>
<evidence type="ECO:0000313" key="7">
    <source>
        <dbReference type="EMBL" id="MDC7228122.1"/>
    </source>
</evidence>
<dbReference type="InterPro" id="IPR032466">
    <property type="entry name" value="Metal_Hydrolase"/>
</dbReference>
<dbReference type="EMBL" id="JAQQAL010000040">
    <property type="protein sequence ID" value="MDC7228122.1"/>
    <property type="molecule type" value="Genomic_DNA"/>
</dbReference>
<feature type="domain" description="Adenosine deaminase" evidence="6">
    <location>
        <begin position="94"/>
        <end position="321"/>
    </location>
</feature>
<dbReference type="SUPFAM" id="SSF51556">
    <property type="entry name" value="Metallo-dependent hydrolases"/>
    <property type="match status" value="1"/>
</dbReference>
<evidence type="ECO:0000313" key="8">
    <source>
        <dbReference type="Proteomes" id="UP001221217"/>
    </source>
</evidence>
<keyword evidence="4" id="KW-0378">Hydrolase</keyword>
<evidence type="ECO:0000256" key="3">
    <source>
        <dbReference type="ARBA" id="ARBA00022723"/>
    </source>
</evidence>
<dbReference type="AlphaFoldDB" id="A0AAJ1MKS1"/>
<dbReference type="Pfam" id="PF00962">
    <property type="entry name" value="A_deaminase"/>
    <property type="match status" value="1"/>
</dbReference>
<comment type="cofactor">
    <cofactor evidence="1">
        <name>Zn(2+)</name>
        <dbReference type="ChEBI" id="CHEBI:29105"/>
    </cofactor>
</comment>
<dbReference type="PANTHER" id="PTHR43114:SF6">
    <property type="entry name" value="ADENINE DEAMINASE"/>
    <property type="match status" value="1"/>
</dbReference>
<evidence type="ECO:0000259" key="6">
    <source>
        <dbReference type="Pfam" id="PF00962"/>
    </source>
</evidence>
<dbReference type="InterPro" id="IPR001365">
    <property type="entry name" value="A_deaminase_dom"/>
</dbReference>
<name>A0AAJ1MKS1_9SPIO</name>
<dbReference type="GO" id="GO:0046872">
    <property type="term" value="F:metal ion binding"/>
    <property type="evidence" value="ECO:0007669"/>
    <property type="project" value="UniProtKB-KW"/>
</dbReference>
<evidence type="ECO:0000256" key="2">
    <source>
        <dbReference type="ARBA" id="ARBA00006676"/>
    </source>
</evidence>
<evidence type="ECO:0000256" key="4">
    <source>
        <dbReference type="ARBA" id="ARBA00022801"/>
    </source>
</evidence>
<organism evidence="7 8">
    <name type="scientific">Candidatus Thalassospirochaeta sargassi</name>
    <dbReference type="NCBI Taxonomy" id="3119039"/>
    <lineage>
        <taxon>Bacteria</taxon>
        <taxon>Pseudomonadati</taxon>
        <taxon>Spirochaetota</taxon>
        <taxon>Spirochaetia</taxon>
        <taxon>Spirochaetales</taxon>
        <taxon>Spirochaetaceae</taxon>
        <taxon>Candidatus Thalassospirochaeta</taxon>
    </lineage>
</organism>
<keyword evidence="5" id="KW-0862">Zinc</keyword>
<evidence type="ECO:0000256" key="1">
    <source>
        <dbReference type="ARBA" id="ARBA00001947"/>
    </source>
</evidence>
<dbReference type="GO" id="GO:0043103">
    <property type="term" value="P:hypoxanthine salvage"/>
    <property type="evidence" value="ECO:0007669"/>
    <property type="project" value="TreeGrafter"/>
</dbReference>